<dbReference type="PANTHER" id="PTHR10870">
    <property type="entry name" value="CELL CYCLE CHECKPOINT PROTEIN RAD1"/>
    <property type="match status" value="1"/>
</dbReference>
<protein>
    <submittedName>
        <fullName evidence="6">Uncharacterized protein</fullName>
    </submittedName>
</protein>
<evidence type="ECO:0000313" key="7">
    <source>
        <dbReference type="Proteomes" id="UP000694555"/>
    </source>
</evidence>
<dbReference type="GO" id="GO:0030896">
    <property type="term" value="C:checkpoint clamp complex"/>
    <property type="evidence" value="ECO:0007669"/>
    <property type="project" value="TreeGrafter"/>
</dbReference>
<evidence type="ECO:0000256" key="3">
    <source>
        <dbReference type="ARBA" id="ARBA00022763"/>
    </source>
</evidence>
<comment type="subcellular location">
    <subcellularLocation>
        <location evidence="1">Nucleus</location>
    </subcellularLocation>
</comment>
<dbReference type="Proteomes" id="UP000694555">
    <property type="component" value="Unplaced"/>
</dbReference>
<dbReference type="Ensembl" id="ENSBJAT00000012479.1">
    <property type="protein sequence ID" value="ENSBJAP00000012139.1"/>
    <property type="gene ID" value="ENSBJAG00000008182.1"/>
</dbReference>
<dbReference type="Pfam" id="PF02144">
    <property type="entry name" value="Rad1"/>
    <property type="match status" value="1"/>
</dbReference>
<dbReference type="Gene3D" id="3.70.10.10">
    <property type="match status" value="1"/>
</dbReference>
<keyword evidence="5" id="KW-0539">Nucleus</keyword>
<sequence length="132" mass="14339">MPLSAQISASGETYVLAASLDNARHLSSLLRAVHFQDHATCFATANGLRVAVEDAKCIQANAFIQVGAACGSWCEGSTLMRLWSLMSVLLKGRTHCLVCSCMPACVMSLYPFLMCWQLLSSLLYLTMPFLDA</sequence>
<evidence type="ECO:0000256" key="4">
    <source>
        <dbReference type="ARBA" id="ARBA00023204"/>
    </source>
</evidence>
<dbReference type="PANTHER" id="PTHR10870:SF0">
    <property type="entry name" value="CELL CYCLE CHECKPOINT PROTEIN RAD1"/>
    <property type="match status" value="1"/>
</dbReference>
<evidence type="ECO:0000256" key="2">
    <source>
        <dbReference type="ARBA" id="ARBA00010991"/>
    </source>
</evidence>
<dbReference type="GO" id="GO:0006281">
    <property type="term" value="P:DNA repair"/>
    <property type="evidence" value="ECO:0007669"/>
    <property type="project" value="UniProtKB-KW"/>
</dbReference>
<evidence type="ECO:0000313" key="6">
    <source>
        <dbReference type="Ensembl" id="ENSBJAP00000012139.1"/>
    </source>
</evidence>
<proteinExistence type="inferred from homology"/>
<organism evidence="6 7">
    <name type="scientific">Buteo japonicus</name>
    <dbReference type="NCBI Taxonomy" id="224669"/>
    <lineage>
        <taxon>Eukaryota</taxon>
        <taxon>Metazoa</taxon>
        <taxon>Chordata</taxon>
        <taxon>Craniata</taxon>
        <taxon>Vertebrata</taxon>
        <taxon>Euteleostomi</taxon>
        <taxon>Archelosauria</taxon>
        <taxon>Archosauria</taxon>
        <taxon>Dinosauria</taxon>
        <taxon>Saurischia</taxon>
        <taxon>Theropoda</taxon>
        <taxon>Coelurosauria</taxon>
        <taxon>Aves</taxon>
        <taxon>Neognathae</taxon>
        <taxon>Neoaves</taxon>
        <taxon>Telluraves</taxon>
        <taxon>Accipitrimorphae</taxon>
        <taxon>Accipitriformes</taxon>
        <taxon>Accipitridae</taxon>
        <taxon>Accipitrinae</taxon>
        <taxon>Buteo</taxon>
    </lineage>
</organism>
<comment type="similarity">
    <text evidence="2">Belongs to the rad1 family.</text>
</comment>
<keyword evidence="4" id="KW-0234">DNA repair</keyword>
<dbReference type="AlphaFoldDB" id="A0A8C0B5I8"/>
<dbReference type="GO" id="GO:0000077">
    <property type="term" value="P:DNA damage checkpoint signaling"/>
    <property type="evidence" value="ECO:0007669"/>
    <property type="project" value="InterPro"/>
</dbReference>
<evidence type="ECO:0000256" key="5">
    <source>
        <dbReference type="ARBA" id="ARBA00023242"/>
    </source>
</evidence>
<dbReference type="InterPro" id="IPR003021">
    <property type="entry name" value="Rad1_Rec1_Rad17"/>
</dbReference>
<accession>A0A8C0B5I8</accession>
<evidence type="ECO:0000256" key="1">
    <source>
        <dbReference type="ARBA" id="ARBA00004123"/>
    </source>
</evidence>
<keyword evidence="3" id="KW-0227">DNA damage</keyword>
<keyword evidence="7" id="KW-1185">Reference proteome</keyword>
<name>A0A8C0B5I8_9AVES</name>
<reference evidence="6" key="1">
    <citation type="submission" date="2025-08" db="UniProtKB">
        <authorList>
            <consortium name="Ensembl"/>
        </authorList>
    </citation>
    <scope>IDENTIFICATION</scope>
</reference>
<dbReference type="PRINTS" id="PR01245">
    <property type="entry name" value="RAD1REC1"/>
</dbReference>
<reference evidence="6" key="2">
    <citation type="submission" date="2025-09" db="UniProtKB">
        <authorList>
            <consortium name="Ensembl"/>
        </authorList>
    </citation>
    <scope>IDENTIFICATION</scope>
</reference>